<dbReference type="InterPro" id="IPR053206">
    <property type="entry name" value="Dimeric_xanthone_biosynth"/>
</dbReference>
<dbReference type="PANTHER" id="PTHR38048:SF2">
    <property type="entry name" value="HEMERYTHRIN-LIKE DOMAIN-CONTAINING PROTEIN"/>
    <property type="match status" value="1"/>
</dbReference>
<dbReference type="Gene3D" id="1.20.120.520">
    <property type="entry name" value="nmb1532 protein domain like"/>
    <property type="match status" value="1"/>
</dbReference>
<name>A0A067P0L4_PLEO1</name>
<dbReference type="VEuPathDB" id="FungiDB:PLEOSDRAFT_1031042"/>
<organism evidence="2 3">
    <name type="scientific">Pleurotus ostreatus (strain PC15)</name>
    <name type="common">Oyster mushroom</name>
    <dbReference type="NCBI Taxonomy" id="1137138"/>
    <lineage>
        <taxon>Eukaryota</taxon>
        <taxon>Fungi</taxon>
        <taxon>Dikarya</taxon>
        <taxon>Basidiomycota</taxon>
        <taxon>Agaricomycotina</taxon>
        <taxon>Agaricomycetes</taxon>
        <taxon>Agaricomycetidae</taxon>
        <taxon>Agaricales</taxon>
        <taxon>Pleurotineae</taxon>
        <taxon>Pleurotaceae</taxon>
        <taxon>Pleurotus</taxon>
    </lineage>
</organism>
<dbReference type="CDD" id="cd12108">
    <property type="entry name" value="Hr-like"/>
    <property type="match status" value="1"/>
</dbReference>
<dbReference type="Pfam" id="PF01814">
    <property type="entry name" value="Hemerythrin"/>
    <property type="match status" value="1"/>
</dbReference>
<dbReference type="HOGENOM" id="CLU_066708_1_0_1"/>
<evidence type="ECO:0000259" key="1">
    <source>
        <dbReference type="Pfam" id="PF01814"/>
    </source>
</evidence>
<dbReference type="AlphaFoldDB" id="A0A067P0L4"/>
<dbReference type="OrthoDB" id="58416at2759"/>
<evidence type="ECO:0000313" key="2">
    <source>
        <dbReference type="EMBL" id="KDQ32780.1"/>
    </source>
</evidence>
<dbReference type="EMBL" id="KL198004">
    <property type="protein sequence ID" value="KDQ32780.1"/>
    <property type="molecule type" value="Genomic_DNA"/>
</dbReference>
<dbReference type="PANTHER" id="PTHR38048">
    <property type="entry name" value="EXPRESSED PROTEIN"/>
    <property type="match status" value="1"/>
</dbReference>
<reference evidence="3" key="1">
    <citation type="journal article" date="2014" name="Proc. Natl. Acad. Sci. U.S.A.">
        <title>Extensive sampling of basidiomycete genomes demonstrates inadequacy of the white-rot/brown-rot paradigm for wood decay fungi.</title>
        <authorList>
            <person name="Riley R."/>
            <person name="Salamov A.A."/>
            <person name="Brown D.W."/>
            <person name="Nagy L.G."/>
            <person name="Floudas D."/>
            <person name="Held B.W."/>
            <person name="Levasseur A."/>
            <person name="Lombard V."/>
            <person name="Morin E."/>
            <person name="Otillar R."/>
            <person name="Lindquist E.A."/>
            <person name="Sun H."/>
            <person name="LaButti K.M."/>
            <person name="Schmutz J."/>
            <person name="Jabbour D."/>
            <person name="Luo H."/>
            <person name="Baker S.E."/>
            <person name="Pisabarro A.G."/>
            <person name="Walton J.D."/>
            <person name="Blanchette R.A."/>
            <person name="Henrissat B."/>
            <person name="Martin F."/>
            <person name="Cullen D."/>
            <person name="Hibbett D.S."/>
            <person name="Grigoriev I.V."/>
        </authorList>
    </citation>
    <scope>NUCLEOTIDE SEQUENCE [LARGE SCALE GENOMIC DNA]</scope>
    <source>
        <strain evidence="3">PC15</strain>
    </source>
</reference>
<feature type="domain" description="Hemerythrin-like" evidence="1">
    <location>
        <begin position="61"/>
        <end position="144"/>
    </location>
</feature>
<sequence length="238" mass="27171">MQAPYPLIPVPTISQDDWMDKRKTLCWDMSLIHNVFIRSVNTIWNNAPLVTPQDEVSFAGYALTMTAAIHTHHHSEETIVFPFLATKLPMEENIEQHEQFQAGLKEFTAYFQEVFYGKAKYDATKTRELVASFGGALVQHLHDEIPTISPEALSVLDTAGFDKMMLELEEHIKSAPGLFTIFPFTLSNHDYAATPNWPPIPGPLSWFVRHIAVWRHSSYWKFSSFDMAGRPKTYSPGR</sequence>
<dbReference type="STRING" id="1137138.A0A067P0L4"/>
<dbReference type="Proteomes" id="UP000027073">
    <property type="component" value="Unassembled WGS sequence"/>
</dbReference>
<dbReference type="InParanoid" id="A0A067P0L4"/>
<accession>A0A067P0L4</accession>
<proteinExistence type="predicted"/>
<evidence type="ECO:0000313" key="3">
    <source>
        <dbReference type="Proteomes" id="UP000027073"/>
    </source>
</evidence>
<dbReference type="InterPro" id="IPR012312">
    <property type="entry name" value="Hemerythrin-like"/>
</dbReference>
<gene>
    <name evidence="2" type="ORF">PLEOSDRAFT_1031042</name>
</gene>
<protein>
    <recommendedName>
        <fullName evidence="1">Hemerythrin-like domain-containing protein</fullName>
    </recommendedName>
</protein>